<dbReference type="AlphaFoldDB" id="A0A8J9Z435"/>
<keyword evidence="3" id="KW-1185">Reference proteome</keyword>
<proteinExistence type="predicted"/>
<reference evidence="2" key="1">
    <citation type="submission" date="2022-01" db="EMBL/GenBank/DDBJ databases">
        <authorList>
            <person name="Braso-Vives M."/>
        </authorList>
    </citation>
    <scope>NUCLEOTIDE SEQUENCE</scope>
</reference>
<protein>
    <submittedName>
        <fullName evidence="2">Hypp7854 protein</fullName>
    </submittedName>
</protein>
<sequence length="132" mass="13936">MIRTQTRLSVTMETSGAPPRNLQVCLNAPQAKIPKGSDLNDLGPGNNMAATIQVTGAGLIHSYRTPLPPALIKAPPPQLWTIPDPHPHSSGPSLIPTPHRADPPLQDPPALIKAPPPVQAAPHPLCTRPPQP</sequence>
<name>A0A8J9Z435_BRALA</name>
<organism evidence="2 3">
    <name type="scientific">Branchiostoma lanceolatum</name>
    <name type="common">Common lancelet</name>
    <name type="synonym">Amphioxus lanceolatum</name>
    <dbReference type="NCBI Taxonomy" id="7740"/>
    <lineage>
        <taxon>Eukaryota</taxon>
        <taxon>Metazoa</taxon>
        <taxon>Chordata</taxon>
        <taxon>Cephalochordata</taxon>
        <taxon>Leptocardii</taxon>
        <taxon>Amphioxiformes</taxon>
        <taxon>Branchiostomatidae</taxon>
        <taxon>Branchiostoma</taxon>
    </lineage>
</organism>
<feature type="region of interest" description="Disordered" evidence="1">
    <location>
        <begin position="76"/>
        <end position="132"/>
    </location>
</feature>
<evidence type="ECO:0000313" key="3">
    <source>
        <dbReference type="Proteomes" id="UP000838412"/>
    </source>
</evidence>
<dbReference type="Proteomes" id="UP000838412">
    <property type="component" value="Chromosome 15"/>
</dbReference>
<dbReference type="EMBL" id="OV696700">
    <property type="protein sequence ID" value="CAH1247230.1"/>
    <property type="molecule type" value="Genomic_DNA"/>
</dbReference>
<gene>
    <name evidence="2" type="primary">Hypp7854</name>
    <name evidence="2" type="ORF">BLAG_LOCUS8969</name>
</gene>
<evidence type="ECO:0000313" key="2">
    <source>
        <dbReference type="EMBL" id="CAH1247230.1"/>
    </source>
</evidence>
<evidence type="ECO:0000256" key="1">
    <source>
        <dbReference type="SAM" id="MobiDB-lite"/>
    </source>
</evidence>
<accession>A0A8J9Z435</accession>